<evidence type="ECO:0000313" key="3">
    <source>
        <dbReference type="Proteomes" id="UP000190831"/>
    </source>
</evidence>
<accession>A0A1G4M958</accession>
<dbReference type="GO" id="GO:0043248">
    <property type="term" value="P:proteasome assembly"/>
    <property type="evidence" value="ECO:0007669"/>
    <property type="project" value="TreeGrafter"/>
</dbReference>
<dbReference type="OMA" id="SLRCFFN"/>
<gene>
    <name evidence="2" type="ORF">LAFE_0C03048G</name>
</gene>
<dbReference type="AlphaFoldDB" id="A0A1G4M958"/>
<dbReference type="STRING" id="4955.A0A1G4M958"/>
<organism evidence="2 3">
    <name type="scientific">Lachancea fermentati</name>
    <name type="common">Zygosaccharomyces fermentati</name>
    <dbReference type="NCBI Taxonomy" id="4955"/>
    <lineage>
        <taxon>Eukaryota</taxon>
        <taxon>Fungi</taxon>
        <taxon>Dikarya</taxon>
        <taxon>Ascomycota</taxon>
        <taxon>Saccharomycotina</taxon>
        <taxon>Saccharomycetes</taxon>
        <taxon>Saccharomycetales</taxon>
        <taxon>Saccharomycetaceae</taxon>
        <taxon>Lachancea</taxon>
    </lineage>
</organism>
<feature type="coiled-coil region" evidence="1">
    <location>
        <begin position="244"/>
        <end position="271"/>
    </location>
</feature>
<dbReference type="EMBL" id="LT598485">
    <property type="protein sequence ID" value="SCW00386.1"/>
    <property type="molecule type" value="Genomic_DNA"/>
</dbReference>
<keyword evidence="3" id="KW-1185">Reference proteome</keyword>
<protein>
    <submittedName>
        <fullName evidence="2">LAFE_0C03048g1_1</fullName>
    </submittedName>
</protein>
<proteinExistence type="predicted"/>
<name>A0A1G4M958_LACFM</name>
<dbReference type="PANTHER" id="PTHR42342">
    <property type="entry name" value="STATIONARY PHASE PROTEIN 5"/>
    <property type="match status" value="1"/>
</dbReference>
<evidence type="ECO:0000256" key="1">
    <source>
        <dbReference type="SAM" id="Coils"/>
    </source>
</evidence>
<keyword evidence="1" id="KW-0175">Coiled coil</keyword>
<dbReference type="PANTHER" id="PTHR42342:SF1">
    <property type="entry name" value="STATIONARY PHASE PROTEIN 5"/>
    <property type="match status" value="1"/>
</dbReference>
<sequence length="362" mass="41038">MPPNNWKQWLKLTKKQLKQLRRSLDDELQGLLERNLPPTSRSLVRIPVPVRQVYPVRNNYRNFSTTTRTLSRLADASGKTITPNAKTVGGSFVRSSVLSNFGGMQRCPRGVPRGLFSNWNMTTAKYAYGRAYSTSAIKITHDAVQNMAISLRCFFNLWGDFLPSGQDGSFESVPLSPSYSVQQVGKGGASLLRDQELYSMIQQHKQEVPDEFQVEQTGCMVEFKLPELDLSFLPVMVFACEESMNSWTREMARYKDKLMRLEENVRKIYDQYGSLPLSFDRNKIRIHFPNLTVQETERLLRDASITLGIVLLESDILSETNDEFMNSTEHCLGNDSATEHSPYFPILSSASESEFSLISSAG</sequence>
<dbReference type="Proteomes" id="UP000190831">
    <property type="component" value="Chromosome C"/>
</dbReference>
<evidence type="ECO:0000313" key="2">
    <source>
        <dbReference type="EMBL" id="SCW00386.1"/>
    </source>
</evidence>
<dbReference type="InterPro" id="IPR038816">
    <property type="entry name" value="Stationary_phase_5"/>
</dbReference>
<dbReference type="OrthoDB" id="416253at2759"/>
<dbReference type="GO" id="GO:0070628">
    <property type="term" value="F:proteasome binding"/>
    <property type="evidence" value="ECO:0007669"/>
    <property type="project" value="InterPro"/>
</dbReference>
<reference evidence="2 3" key="1">
    <citation type="submission" date="2016-03" db="EMBL/GenBank/DDBJ databases">
        <authorList>
            <person name="Devillers H."/>
        </authorList>
    </citation>
    <scope>NUCLEOTIDE SEQUENCE [LARGE SCALE GENOMIC DNA]</scope>
    <source>
        <strain evidence="2">CBS 6772</strain>
    </source>
</reference>